<feature type="compositionally biased region" description="Polar residues" evidence="8">
    <location>
        <begin position="26"/>
        <end position="36"/>
    </location>
</feature>
<feature type="transmembrane region" description="Helical" evidence="7">
    <location>
        <begin position="366"/>
        <end position="390"/>
    </location>
</feature>
<keyword evidence="3 7" id="KW-0479">Metal-binding</keyword>
<organism evidence="10 11">
    <name type="scientific">Exophiala bonariae</name>
    <dbReference type="NCBI Taxonomy" id="1690606"/>
    <lineage>
        <taxon>Eukaryota</taxon>
        <taxon>Fungi</taxon>
        <taxon>Dikarya</taxon>
        <taxon>Ascomycota</taxon>
        <taxon>Pezizomycotina</taxon>
        <taxon>Eurotiomycetes</taxon>
        <taxon>Chaetothyriomycetidae</taxon>
        <taxon>Chaetothyriales</taxon>
        <taxon>Herpotrichiellaceae</taxon>
        <taxon>Exophiala</taxon>
    </lineage>
</organism>
<evidence type="ECO:0000313" key="11">
    <source>
        <dbReference type="Proteomes" id="UP001358417"/>
    </source>
</evidence>
<dbReference type="Pfam" id="PF00702">
    <property type="entry name" value="Hydrolase"/>
    <property type="match status" value="1"/>
</dbReference>
<dbReference type="SUPFAM" id="SSF81665">
    <property type="entry name" value="Calcium ATPase, transmembrane domain M"/>
    <property type="match status" value="1"/>
</dbReference>
<evidence type="ECO:0000256" key="8">
    <source>
        <dbReference type="SAM" id="MobiDB-lite"/>
    </source>
</evidence>
<keyword evidence="2 7" id="KW-0812">Transmembrane</keyword>
<evidence type="ECO:0000313" key="10">
    <source>
        <dbReference type="EMBL" id="KAK5056855.1"/>
    </source>
</evidence>
<feature type="compositionally biased region" description="Basic residues" evidence="8">
    <location>
        <begin position="124"/>
        <end position="146"/>
    </location>
</feature>
<reference evidence="10 11" key="1">
    <citation type="submission" date="2023-08" db="EMBL/GenBank/DDBJ databases">
        <title>Black Yeasts Isolated from many extreme environments.</title>
        <authorList>
            <person name="Coleine C."/>
            <person name="Stajich J.E."/>
            <person name="Selbmann L."/>
        </authorList>
    </citation>
    <scope>NUCLEOTIDE SEQUENCE [LARGE SCALE GENOMIC DNA]</scope>
    <source>
        <strain evidence="10 11">CCFEE 5792</strain>
    </source>
</reference>
<protein>
    <recommendedName>
        <fullName evidence="9">HMA domain-containing protein</fullName>
    </recommendedName>
</protein>
<evidence type="ECO:0000256" key="6">
    <source>
        <dbReference type="ARBA" id="ARBA00023136"/>
    </source>
</evidence>
<evidence type="ECO:0000256" key="3">
    <source>
        <dbReference type="ARBA" id="ARBA00022723"/>
    </source>
</evidence>
<dbReference type="SFLD" id="SFLDF00027">
    <property type="entry name" value="p-type_atpase"/>
    <property type="match status" value="1"/>
</dbReference>
<dbReference type="Pfam" id="PF24534">
    <property type="entry name" value="HMA_PCA1"/>
    <property type="match status" value="1"/>
</dbReference>
<dbReference type="GO" id="GO:0019829">
    <property type="term" value="F:ATPase-coupled monoatomic cation transmembrane transporter activity"/>
    <property type="evidence" value="ECO:0007669"/>
    <property type="project" value="InterPro"/>
</dbReference>
<dbReference type="Gene3D" id="3.40.50.1000">
    <property type="entry name" value="HAD superfamily/HAD-like"/>
    <property type="match status" value="1"/>
</dbReference>
<dbReference type="InterPro" id="IPR036412">
    <property type="entry name" value="HAD-like_sf"/>
</dbReference>
<feature type="transmembrane region" description="Helical" evidence="7">
    <location>
        <begin position="435"/>
        <end position="453"/>
    </location>
</feature>
<dbReference type="SUPFAM" id="SSF81653">
    <property type="entry name" value="Calcium ATPase, transduction domain A"/>
    <property type="match status" value="1"/>
</dbReference>
<dbReference type="NCBIfam" id="TIGR01511">
    <property type="entry name" value="ATPase-IB1_Cu"/>
    <property type="match status" value="1"/>
</dbReference>
<dbReference type="NCBIfam" id="TIGR01525">
    <property type="entry name" value="ATPase-IB_hvy"/>
    <property type="match status" value="1"/>
</dbReference>
<feature type="transmembrane region" description="Helical" evidence="7">
    <location>
        <begin position="587"/>
        <end position="609"/>
    </location>
</feature>
<dbReference type="InterPro" id="IPR027256">
    <property type="entry name" value="P-typ_ATPase_IB"/>
</dbReference>
<keyword evidence="7" id="KW-0067">ATP-binding</keyword>
<feature type="transmembrane region" description="Helical" evidence="7">
    <location>
        <begin position="402"/>
        <end position="423"/>
    </location>
</feature>
<comment type="caution">
    <text evidence="10">The sequence shown here is derived from an EMBL/GenBank/DDBJ whole genome shotgun (WGS) entry which is preliminary data.</text>
</comment>
<dbReference type="InterPro" id="IPR006121">
    <property type="entry name" value="HMA_dom"/>
</dbReference>
<dbReference type="GO" id="GO:0046872">
    <property type="term" value="F:metal ion binding"/>
    <property type="evidence" value="ECO:0007669"/>
    <property type="project" value="UniProtKB-KW"/>
</dbReference>
<feature type="compositionally biased region" description="Basic and acidic residues" evidence="8">
    <location>
        <begin position="147"/>
        <end position="158"/>
    </location>
</feature>
<dbReference type="InterPro" id="IPR056236">
    <property type="entry name" value="HMA_PCA1"/>
</dbReference>
<proteinExistence type="inferred from homology"/>
<dbReference type="PANTHER" id="PTHR46594:SF4">
    <property type="entry name" value="P-TYPE CATION-TRANSPORTING ATPASE"/>
    <property type="match status" value="1"/>
</dbReference>
<name>A0AAV9NIL4_9EURO</name>
<dbReference type="InterPro" id="IPR023214">
    <property type="entry name" value="HAD_sf"/>
</dbReference>
<dbReference type="SUPFAM" id="SSF56784">
    <property type="entry name" value="HAD-like"/>
    <property type="match status" value="1"/>
</dbReference>
<keyword evidence="4" id="KW-1278">Translocase</keyword>
<evidence type="ECO:0000256" key="5">
    <source>
        <dbReference type="ARBA" id="ARBA00022989"/>
    </source>
</evidence>
<dbReference type="GeneID" id="89980534"/>
<dbReference type="InterPro" id="IPR001757">
    <property type="entry name" value="P_typ_ATPase"/>
</dbReference>
<dbReference type="InterPro" id="IPR023299">
    <property type="entry name" value="ATPase_P-typ_cyto_dom_N"/>
</dbReference>
<evidence type="ECO:0000259" key="9">
    <source>
        <dbReference type="PROSITE" id="PS50846"/>
    </source>
</evidence>
<evidence type="ECO:0000256" key="7">
    <source>
        <dbReference type="RuleBase" id="RU362081"/>
    </source>
</evidence>
<keyword evidence="7" id="KW-0547">Nucleotide-binding</keyword>
<feature type="transmembrane region" description="Helical" evidence="7">
    <location>
        <begin position="935"/>
        <end position="956"/>
    </location>
</feature>
<dbReference type="InterPro" id="IPR036163">
    <property type="entry name" value="HMA_dom_sf"/>
</dbReference>
<dbReference type="NCBIfam" id="TIGR01494">
    <property type="entry name" value="ATPase_P-type"/>
    <property type="match status" value="1"/>
</dbReference>
<dbReference type="InterPro" id="IPR023298">
    <property type="entry name" value="ATPase_P-typ_TM_dom_sf"/>
</dbReference>
<dbReference type="PROSITE" id="PS50846">
    <property type="entry name" value="HMA_2"/>
    <property type="match status" value="1"/>
</dbReference>
<comment type="subcellular location">
    <subcellularLocation>
        <location evidence="1 7">Membrane</location>
    </subcellularLocation>
</comment>
<dbReference type="Pfam" id="PF00122">
    <property type="entry name" value="E1-E2_ATPase"/>
    <property type="match status" value="1"/>
</dbReference>
<keyword evidence="5 7" id="KW-1133">Transmembrane helix</keyword>
<dbReference type="Gene3D" id="3.40.1110.10">
    <property type="entry name" value="Calcium-transporting ATPase, cytoplasmic domain N"/>
    <property type="match status" value="1"/>
</dbReference>
<accession>A0AAV9NIL4</accession>
<evidence type="ECO:0000256" key="2">
    <source>
        <dbReference type="ARBA" id="ARBA00022692"/>
    </source>
</evidence>
<evidence type="ECO:0000256" key="4">
    <source>
        <dbReference type="ARBA" id="ARBA00022967"/>
    </source>
</evidence>
<comment type="similarity">
    <text evidence="7">Belongs to the cation transport ATPase (P-type) (TC 3.A.3) family. Type IB subfamily.</text>
</comment>
<feature type="transmembrane region" description="Helical" evidence="7">
    <location>
        <begin position="962"/>
        <end position="984"/>
    </location>
</feature>
<dbReference type="PRINTS" id="PR00119">
    <property type="entry name" value="CATATPASE"/>
</dbReference>
<feature type="transmembrane region" description="Helical" evidence="7">
    <location>
        <begin position="341"/>
        <end position="360"/>
    </location>
</feature>
<dbReference type="AlphaFoldDB" id="A0AAV9NIL4"/>
<sequence length="993" mass="106867">MKEKKEQKKKEMEKAGLMDEKAIAASTGSTSPTVLTTEKKYAESNDTSSLLSACDDHKRAAREKYRAVQGVLSCICRILMARNLEPCCSQKTAVRRPISRRSHSHEQGHGHAHGNEHGHDHGHGHGAKHGHSHAKATGHSHHNRAHNLKERKAARDKAHAVKYVQEISSVGGKVRSTSDPEKGAAETEHIVLSVSGMTCSGCELKLTRTLANFNHVQNLQVSVILARAAFDLDTSRMSYDELLTYLRRATEFSYERVSTKGQEIDVLCPQGAKTFAKSLAPLGVTGMKTVTDKIARIEYDPKILGARDLLNSFDEPLQLAPMKSPESIEAGMKEVRKDGMITLFSLLLTIPILVFAWAPVPEHPVAYGSVSLALATIIQVFVAGPFYTVAFKNIIFSRLVEVDMLIVLSTSAAYIFSLVAFAYEMQGRPLETGEFFETSALIVTLIMLGRFISSWARQRAAESISVRTLQSATAVLIDRATGTETEIDARLLQYGDIFKVSPDSRIVTDGTVISGVSEADESMVTGESCPVPKKNRSTVIAGSINGPGVLQVRLSRLPGDNTISAIADMVDEAKMTKAKTQEIADRIAGYFVPVVCAVTILVFVGWIGYGIDRRNYSGSRAAENAVTYAIAVLIVSCPCAIGLCVPMVIVIAGGVAAKHGVIFKTGQTIELAKKTKHVVFDKTGTLTEGNLSVVAEAFPGGAAALIQPLALGLVASVKHPVSIAVTRYLSDKGTKPIEIGDVTAVVGKGVEGIFNGSKIRAGNSRWLHVEDDQTVQAFLARGLSVFCVVKDNQLHAVLGLEDSIRPDSEEVVTELRKRGVSISVVSGDDDGAVQSLAAKLNIPTSHVKSRCSPKDKVAYLKEVMKDPAAVVVFCGDGTNDAPALAQASIGIHINTEGSDVAQSAADAVLVRPALKGLLCLIDLSHASVRRIMFNFAWSFTYNLFAVLLASGLFVKFRIPPEYAALGEVVSIIPVIVIAMLLKYAKLNGCDGHR</sequence>
<feature type="domain" description="HMA" evidence="9">
    <location>
        <begin position="188"/>
        <end position="254"/>
    </location>
</feature>
<dbReference type="SFLD" id="SFLDG00002">
    <property type="entry name" value="C1.7:_P-type_atpase_like"/>
    <property type="match status" value="1"/>
</dbReference>
<gene>
    <name evidence="10" type="ORF">LTR84_012387</name>
</gene>
<feature type="compositionally biased region" description="Basic and acidic residues" evidence="8">
    <location>
        <begin position="104"/>
        <end position="123"/>
    </location>
</feature>
<dbReference type="InterPro" id="IPR044492">
    <property type="entry name" value="P_typ_ATPase_HD_dom"/>
</dbReference>
<feature type="compositionally biased region" description="Basic and acidic residues" evidence="8">
    <location>
        <begin position="1"/>
        <end position="22"/>
    </location>
</feature>
<dbReference type="Proteomes" id="UP001358417">
    <property type="component" value="Unassembled WGS sequence"/>
</dbReference>
<dbReference type="PROSITE" id="PS01047">
    <property type="entry name" value="HMA_1"/>
    <property type="match status" value="1"/>
</dbReference>
<dbReference type="PROSITE" id="PS00154">
    <property type="entry name" value="ATPASE_E1_E2"/>
    <property type="match status" value="1"/>
</dbReference>
<dbReference type="InterPro" id="IPR008250">
    <property type="entry name" value="ATPase_P-typ_transduc_dom_A_sf"/>
</dbReference>
<dbReference type="CDD" id="cd00371">
    <property type="entry name" value="HMA"/>
    <property type="match status" value="1"/>
</dbReference>
<keyword evidence="11" id="KW-1185">Reference proteome</keyword>
<dbReference type="GO" id="GO:0005524">
    <property type="term" value="F:ATP binding"/>
    <property type="evidence" value="ECO:0007669"/>
    <property type="project" value="UniProtKB-UniRule"/>
</dbReference>
<feature type="region of interest" description="Disordered" evidence="8">
    <location>
        <begin position="1"/>
        <end position="50"/>
    </location>
</feature>
<dbReference type="InterPro" id="IPR017969">
    <property type="entry name" value="Heavy-metal-associated_CS"/>
</dbReference>
<dbReference type="GO" id="GO:0016020">
    <property type="term" value="C:membrane"/>
    <property type="evidence" value="ECO:0007669"/>
    <property type="project" value="UniProtKB-SubCell"/>
</dbReference>
<keyword evidence="6 7" id="KW-0472">Membrane</keyword>
<evidence type="ECO:0000256" key="1">
    <source>
        <dbReference type="ARBA" id="ARBA00004370"/>
    </source>
</evidence>
<dbReference type="GO" id="GO:0030003">
    <property type="term" value="P:intracellular monoatomic cation homeostasis"/>
    <property type="evidence" value="ECO:0007669"/>
    <property type="project" value="UniProtKB-ARBA"/>
</dbReference>
<dbReference type="PANTHER" id="PTHR46594">
    <property type="entry name" value="P-TYPE CATION-TRANSPORTING ATPASE"/>
    <property type="match status" value="1"/>
</dbReference>
<feature type="region of interest" description="Disordered" evidence="8">
    <location>
        <begin position="96"/>
        <end position="158"/>
    </location>
</feature>
<dbReference type="Pfam" id="PF00403">
    <property type="entry name" value="HMA"/>
    <property type="match status" value="1"/>
</dbReference>
<dbReference type="GO" id="GO:0016887">
    <property type="term" value="F:ATP hydrolysis activity"/>
    <property type="evidence" value="ECO:0007669"/>
    <property type="project" value="InterPro"/>
</dbReference>
<dbReference type="FunFam" id="2.70.150.10:FF:000002">
    <property type="entry name" value="Copper-transporting ATPase 1, putative"/>
    <property type="match status" value="1"/>
</dbReference>
<feature type="transmembrane region" description="Helical" evidence="7">
    <location>
        <begin position="629"/>
        <end position="657"/>
    </location>
</feature>
<dbReference type="SUPFAM" id="SSF55008">
    <property type="entry name" value="HMA, heavy metal-associated domain"/>
    <property type="match status" value="1"/>
</dbReference>
<dbReference type="InterPro" id="IPR059000">
    <property type="entry name" value="ATPase_P-type_domA"/>
</dbReference>
<dbReference type="RefSeq" id="XP_064708571.1">
    <property type="nucleotide sequence ID" value="XM_064855911.1"/>
</dbReference>
<dbReference type="Gene3D" id="2.70.150.10">
    <property type="entry name" value="Calcium-transporting ATPase, cytoplasmic transduction domain A"/>
    <property type="match status" value="1"/>
</dbReference>
<dbReference type="Gene3D" id="3.30.70.100">
    <property type="match status" value="1"/>
</dbReference>
<dbReference type="EMBL" id="JAVRRD010000007">
    <property type="protein sequence ID" value="KAK5056855.1"/>
    <property type="molecule type" value="Genomic_DNA"/>
</dbReference>
<dbReference type="InterPro" id="IPR018303">
    <property type="entry name" value="ATPase_P-typ_P_site"/>
</dbReference>
<dbReference type="SFLD" id="SFLDS00003">
    <property type="entry name" value="Haloacid_Dehalogenase"/>
    <property type="match status" value="1"/>
</dbReference>